<keyword evidence="2" id="KW-0812">Transmembrane</keyword>
<dbReference type="EMBL" id="BSOW01000028">
    <property type="protein sequence ID" value="GLR89766.1"/>
    <property type="molecule type" value="Genomic_DNA"/>
</dbReference>
<dbReference type="RefSeq" id="WP_284272126.1">
    <property type="nucleotide sequence ID" value="NZ_BSOW01000028.1"/>
</dbReference>
<sequence length="107" mass="11737">MRTALRAAKGALFMVYVSIAIARMALGTVMLGTALWLVWPDGSSTLWNGLAFLTGWWGCAIMLTGIEQFAEAVSKNLPPTNPHAAPMLPRRPDEREATGRNVARIRR</sequence>
<accession>A0ABQ6BAU7</accession>
<keyword evidence="2" id="KW-1133">Transmembrane helix</keyword>
<keyword evidence="4" id="KW-1185">Reference proteome</keyword>
<comment type="caution">
    <text evidence="3">The sequence shown here is derived from an EMBL/GenBank/DDBJ whole genome shotgun (WGS) entry which is preliminary data.</text>
</comment>
<name>A0ABQ6BAU7_9BRAD</name>
<organism evidence="3 4">
    <name type="scientific">Bradyrhizobium iriomotense</name>
    <dbReference type="NCBI Taxonomy" id="441950"/>
    <lineage>
        <taxon>Bacteria</taxon>
        <taxon>Pseudomonadati</taxon>
        <taxon>Pseudomonadota</taxon>
        <taxon>Alphaproteobacteria</taxon>
        <taxon>Hyphomicrobiales</taxon>
        <taxon>Nitrobacteraceae</taxon>
        <taxon>Bradyrhizobium</taxon>
    </lineage>
</organism>
<evidence type="ECO:0000313" key="4">
    <source>
        <dbReference type="Proteomes" id="UP001156905"/>
    </source>
</evidence>
<evidence type="ECO:0000256" key="1">
    <source>
        <dbReference type="SAM" id="MobiDB-lite"/>
    </source>
</evidence>
<reference evidence="4" key="1">
    <citation type="journal article" date="2019" name="Int. J. Syst. Evol. Microbiol.">
        <title>The Global Catalogue of Microorganisms (GCM) 10K type strain sequencing project: providing services to taxonomists for standard genome sequencing and annotation.</title>
        <authorList>
            <consortium name="The Broad Institute Genomics Platform"/>
            <consortium name="The Broad Institute Genome Sequencing Center for Infectious Disease"/>
            <person name="Wu L."/>
            <person name="Ma J."/>
        </authorList>
    </citation>
    <scope>NUCLEOTIDE SEQUENCE [LARGE SCALE GENOMIC DNA]</scope>
    <source>
        <strain evidence="4">NBRC 102520</strain>
    </source>
</reference>
<feature type="transmembrane region" description="Helical" evidence="2">
    <location>
        <begin position="12"/>
        <end position="39"/>
    </location>
</feature>
<keyword evidence="2" id="KW-0472">Membrane</keyword>
<protein>
    <submittedName>
        <fullName evidence="3">Uncharacterized protein</fullName>
    </submittedName>
</protein>
<dbReference type="Proteomes" id="UP001156905">
    <property type="component" value="Unassembled WGS sequence"/>
</dbReference>
<evidence type="ECO:0000313" key="3">
    <source>
        <dbReference type="EMBL" id="GLR89766.1"/>
    </source>
</evidence>
<feature type="transmembrane region" description="Helical" evidence="2">
    <location>
        <begin position="45"/>
        <end position="66"/>
    </location>
</feature>
<proteinExistence type="predicted"/>
<evidence type="ECO:0000256" key="2">
    <source>
        <dbReference type="SAM" id="Phobius"/>
    </source>
</evidence>
<gene>
    <name evidence="3" type="ORF">GCM10007857_64800</name>
</gene>
<feature type="region of interest" description="Disordered" evidence="1">
    <location>
        <begin position="77"/>
        <end position="107"/>
    </location>
</feature>